<gene>
    <name evidence="2" type="ORF">FHX73_1528</name>
</gene>
<sequence length="205" mass="23422">MPDLLAGETGERMELDVYYAEFGELFWRISDLGFWKLERGQTFREPGYDSWEAFAAGDWARSMRILEAGRADMAAYHRRAAERGFTANRVRVVEEPISPYLQWELHALRIRDQSGGPVRVLGPEQVAEFETARPLPEVYTLGAEVMYEAVYDGRGVLESVRRFADPALILRCRQFIVDLYGRGEPLESYFAREVAELPAPPGQRA</sequence>
<evidence type="ECO:0000259" key="1">
    <source>
        <dbReference type="Pfam" id="PF21806"/>
    </source>
</evidence>
<keyword evidence="3" id="KW-1185">Reference proteome</keyword>
<dbReference type="InterPro" id="IPR049244">
    <property type="entry name" value="DUF6879"/>
</dbReference>
<evidence type="ECO:0000313" key="3">
    <source>
        <dbReference type="Proteomes" id="UP000317940"/>
    </source>
</evidence>
<dbReference type="Pfam" id="PF21806">
    <property type="entry name" value="DUF6879"/>
    <property type="match status" value="1"/>
</dbReference>
<dbReference type="AlphaFoldDB" id="A0A561SF33"/>
<dbReference type="EMBL" id="VIWT01000005">
    <property type="protein sequence ID" value="TWF73417.1"/>
    <property type="molecule type" value="Genomic_DNA"/>
</dbReference>
<reference evidence="2 3" key="1">
    <citation type="submission" date="2019-06" db="EMBL/GenBank/DDBJ databases">
        <title>Sequencing the genomes of 1000 actinobacteria strains.</title>
        <authorList>
            <person name="Klenk H.-P."/>
        </authorList>
    </citation>
    <scope>NUCLEOTIDE SEQUENCE [LARGE SCALE GENOMIC DNA]</scope>
    <source>
        <strain evidence="2 3">DSM 44826</strain>
    </source>
</reference>
<feature type="domain" description="DUF6879" evidence="1">
    <location>
        <begin position="21"/>
        <end position="191"/>
    </location>
</feature>
<dbReference type="RefSeq" id="WP_145910407.1">
    <property type="nucleotide sequence ID" value="NZ_BAAAMZ010000001.1"/>
</dbReference>
<organism evidence="2 3">
    <name type="scientific">Kitasatospora viridis</name>
    <dbReference type="NCBI Taxonomy" id="281105"/>
    <lineage>
        <taxon>Bacteria</taxon>
        <taxon>Bacillati</taxon>
        <taxon>Actinomycetota</taxon>
        <taxon>Actinomycetes</taxon>
        <taxon>Kitasatosporales</taxon>
        <taxon>Streptomycetaceae</taxon>
        <taxon>Kitasatospora</taxon>
    </lineage>
</organism>
<protein>
    <recommendedName>
        <fullName evidence="1">DUF6879 domain-containing protein</fullName>
    </recommendedName>
</protein>
<dbReference type="Proteomes" id="UP000317940">
    <property type="component" value="Unassembled WGS sequence"/>
</dbReference>
<name>A0A561SF33_9ACTN</name>
<comment type="caution">
    <text evidence="2">The sequence shown here is derived from an EMBL/GenBank/DDBJ whole genome shotgun (WGS) entry which is preliminary data.</text>
</comment>
<accession>A0A561SF33</accession>
<proteinExistence type="predicted"/>
<evidence type="ECO:0000313" key="2">
    <source>
        <dbReference type="EMBL" id="TWF73417.1"/>
    </source>
</evidence>
<dbReference type="OrthoDB" id="3436275at2"/>